<dbReference type="AlphaFoldDB" id="A0AA40C4C4"/>
<dbReference type="EMBL" id="JAULSR010000003">
    <property type="protein sequence ID" value="KAK0624590.1"/>
    <property type="molecule type" value="Genomic_DNA"/>
</dbReference>
<protein>
    <recommendedName>
        <fullName evidence="1">ATPase AAA-type core domain-containing protein</fullName>
    </recommendedName>
</protein>
<proteinExistence type="predicted"/>
<dbReference type="InterPro" id="IPR027417">
    <property type="entry name" value="P-loop_NTPase"/>
</dbReference>
<evidence type="ECO:0000313" key="2">
    <source>
        <dbReference type="EMBL" id="KAK0624590.1"/>
    </source>
</evidence>
<organism evidence="2 3">
    <name type="scientific">Bombardia bombarda</name>
    <dbReference type="NCBI Taxonomy" id="252184"/>
    <lineage>
        <taxon>Eukaryota</taxon>
        <taxon>Fungi</taxon>
        <taxon>Dikarya</taxon>
        <taxon>Ascomycota</taxon>
        <taxon>Pezizomycotina</taxon>
        <taxon>Sordariomycetes</taxon>
        <taxon>Sordariomycetidae</taxon>
        <taxon>Sordariales</taxon>
        <taxon>Lasiosphaeriaceae</taxon>
        <taxon>Bombardia</taxon>
    </lineage>
</organism>
<gene>
    <name evidence="2" type="ORF">B0T17DRAFT_464335</name>
</gene>
<feature type="domain" description="ATPase AAA-type core" evidence="1">
    <location>
        <begin position="7"/>
        <end position="78"/>
    </location>
</feature>
<evidence type="ECO:0000313" key="3">
    <source>
        <dbReference type="Proteomes" id="UP001174934"/>
    </source>
</evidence>
<dbReference type="InterPro" id="IPR003959">
    <property type="entry name" value="ATPase_AAA_core"/>
</dbReference>
<evidence type="ECO:0000259" key="1">
    <source>
        <dbReference type="Pfam" id="PF00004"/>
    </source>
</evidence>
<sequence length="89" mass="9717">SSTSRTILLHGPNGTGKSLAISCTAEYARRPLFMLSSVHLGNSARQVHEIVINVFKLADAWGAMVVLDDADLYLFKRRNDASIDNNVVS</sequence>
<name>A0AA40C4C4_9PEZI</name>
<keyword evidence="3" id="KW-1185">Reference proteome</keyword>
<feature type="non-terminal residue" evidence="2">
    <location>
        <position position="1"/>
    </location>
</feature>
<dbReference type="PANTHER" id="PTHR46411:SF3">
    <property type="entry name" value="AAA+ ATPASE DOMAIN-CONTAINING PROTEIN"/>
    <property type="match status" value="1"/>
</dbReference>
<accession>A0AA40C4C4</accession>
<dbReference type="Proteomes" id="UP001174934">
    <property type="component" value="Unassembled WGS sequence"/>
</dbReference>
<dbReference type="PANTHER" id="PTHR46411">
    <property type="entry name" value="FAMILY ATPASE, PUTATIVE-RELATED"/>
    <property type="match status" value="1"/>
</dbReference>
<dbReference type="GO" id="GO:0005524">
    <property type="term" value="F:ATP binding"/>
    <property type="evidence" value="ECO:0007669"/>
    <property type="project" value="InterPro"/>
</dbReference>
<dbReference type="GO" id="GO:0016887">
    <property type="term" value="F:ATP hydrolysis activity"/>
    <property type="evidence" value="ECO:0007669"/>
    <property type="project" value="InterPro"/>
</dbReference>
<comment type="caution">
    <text evidence="2">The sequence shown here is derived from an EMBL/GenBank/DDBJ whole genome shotgun (WGS) entry which is preliminary data.</text>
</comment>
<feature type="non-terminal residue" evidence="2">
    <location>
        <position position="89"/>
    </location>
</feature>
<reference evidence="2" key="1">
    <citation type="submission" date="2023-06" db="EMBL/GenBank/DDBJ databases">
        <title>Genome-scale phylogeny and comparative genomics of the fungal order Sordariales.</title>
        <authorList>
            <consortium name="Lawrence Berkeley National Laboratory"/>
            <person name="Hensen N."/>
            <person name="Bonometti L."/>
            <person name="Westerberg I."/>
            <person name="Brannstrom I.O."/>
            <person name="Guillou S."/>
            <person name="Cros-Aarteil S."/>
            <person name="Calhoun S."/>
            <person name="Haridas S."/>
            <person name="Kuo A."/>
            <person name="Mondo S."/>
            <person name="Pangilinan J."/>
            <person name="Riley R."/>
            <person name="LaButti K."/>
            <person name="Andreopoulos B."/>
            <person name="Lipzen A."/>
            <person name="Chen C."/>
            <person name="Yanf M."/>
            <person name="Daum C."/>
            <person name="Ng V."/>
            <person name="Clum A."/>
            <person name="Steindorff A."/>
            <person name="Ohm R."/>
            <person name="Martin F."/>
            <person name="Silar P."/>
            <person name="Natvig D."/>
            <person name="Lalanne C."/>
            <person name="Gautier V."/>
            <person name="Ament-velasquez S.L."/>
            <person name="Kruys A."/>
            <person name="Hutchinson M.I."/>
            <person name="Powell A.J."/>
            <person name="Barry K."/>
            <person name="Miller A.N."/>
            <person name="Grigoriev I.V."/>
            <person name="Debuchy R."/>
            <person name="Gladieux P."/>
            <person name="Thoren M.H."/>
            <person name="Johannesson H."/>
        </authorList>
    </citation>
    <scope>NUCLEOTIDE SEQUENCE</scope>
    <source>
        <strain evidence="2">SMH3391-2</strain>
    </source>
</reference>
<dbReference type="SUPFAM" id="SSF52540">
    <property type="entry name" value="P-loop containing nucleoside triphosphate hydrolases"/>
    <property type="match status" value="1"/>
</dbReference>
<dbReference type="Gene3D" id="3.40.50.300">
    <property type="entry name" value="P-loop containing nucleotide triphosphate hydrolases"/>
    <property type="match status" value="1"/>
</dbReference>
<dbReference type="Pfam" id="PF00004">
    <property type="entry name" value="AAA"/>
    <property type="match status" value="1"/>
</dbReference>